<feature type="region of interest" description="Disordered" evidence="13">
    <location>
        <begin position="534"/>
        <end position="553"/>
    </location>
</feature>
<dbReference type="OrthoDB" id="6502734at2759"/>
<dbReference type="GO" id="GO:0051393">
    <property type="term" value="F:alpha-actinin binding"/>
    <property type="evidence" value="ECO:0007669"/>
    <property type="project" value="Ensembl"/>
</dbReference>
<reference evidence="15" key="2">
    <citation type="submission" date="2025-09" db="UniProtKB">
        <authorList>
            <consortium name="Ensembl"/>
        </authorList>
    </citation>
    <scope>IDENTIFICATION</scope>
</reference>
<feature type="domain" description="PDZ" evidence="14">
    <location>
        <begin position="6"/>
        <end position="88"/>
    </location>
</feature>
<keyword evidence="6" id="KW-0965">Cell junction</keyword>
<feature type="compositionally biased region" description="Basic and acidic residues" evidence="13">
    <location>
        <begin position="665"/>
        <end position="676"/>
    </location>
</feature>
<dbReference type="Proteomes" id="UP000694398">
    <property type="component" value="Unassembled WGS sequence"/>
</dbReference>
<evidence type="ECO:0000256" key="10">
    <source>
        <dbReference type="ARBA" id="ARBA00064160"/>
    </source>
</evidence>
<feature type="compositionally biased region" description="Polar residues" evidence="13">
    <location>
        <begin position="257"/>
        <end position="266"/>
    </location>
</feature>
<dbReference type="Pfam" id="PF00595">
    <property type="entry name" value="PDZ"/>
    <property type="match status" value="1"/>
</dbReference>
<dbReference type="SUPFAM" id="SSF50156">
    <property type="entry name" value="PDZ domain-like"/>
    <property type="match status" value="1"/>
</dbReference>
<feature type="compositionally biased region" description="Basic residues" evidence="13">
    <location>
        <begin position="347"/>
        <end position="359"/>
    </location>
</feature>
<evidence type="ECO:0000256" key="12">
    <source>
        <dbReference type="ARBA" id="ARBA00078078"/>
    </source>
</evidence>
<reference evidence="15" key="1">
    <citation type="submission" date="2025-08" db="UniProtKB">
        <authorList>
            <consortium name="Ensembl"/>
        </authorList>
    </citation>
    <scope>IDENTIFICATION</scope>
</reference>
<comment type="subunit">
    <text evidence="10">May self-associate in muscle cells under oxidative stress. Binds F-actin. Interacts with ACTN2; ACTN2 is proposed to anchor SYOP2 at Z lines in mature myocytes. Interacts with AKAP6, PPP3CA and CAMK2A. Interacts (phosphorylated form) with YWHAB; YWHAB competes with ACTN2 for interaction with SYNPO2. Interacts with KPNA2; mediating nuclear import of SYNOP2; dependent on interaction with YWHAB. Interacts with IPO13; may be implicated in SYNOP2 nuclear import. Interacts with ZYX, FLNC, ILK. Interacts with BAG3 (via WW 1 domain). May associate with the CASA complex consisting of HSPA8, HSPB8 and BAG3. Interacts with VPS18.</text>
</comment>
<sequence length="1266" mass="136277">MGAGDCICISMTGGAPWGFRLQGGREQKQPLQVAKIRSQSKASGSGLCEGDEVVSINGNLCADLTYPEVIKLMESITDSLQMLIKRPSSDINEAVVSETENTNDEHLTCEGYVERTTLQIRPAPETQYREFTITPAKSGAPLAEDQRSGSDCAGNIKEAGPSYQTVPQTLNSREGSLTEEVIFREKAEAGRPGAVVELQLSLSQQRHRDTSDPAVAVLGAEKPASPDPDSDPSFQHQGAVLINSAPADEKAEPALRSSKTLQVSSSRELRVIQGSGAAAAGLPRVEVILDCSDKQKTEGCRLQAGKGCVAAPGEGGQSEAPPSLVSFAVSSEGTEQGEDPRWEKDHSRPHRHRARHARLRRSESLSEKQVKEAKSKCKSIALLLTDAPNPNSKGVLMFKKRRRRARKYTLVSYGTGELEREADEEEEEGDKEDTCEVAFLGTSESEVDEELLSDADDNAQVVNFDWDSGLVDIERKLSREDKMEMLPDTTGKGALMFAKRRERMDQITAQKEEERVLGMPGREADLAQTDGLRTTTSYQRKEEESVRTQTSVSRSYIQMGHSAGQVPQQNGFSGGSEAAEAQRPIPMNRTAKPFPGSANQPAPPFSPTHNIPSPISDFPAPPPYSAVTPPPEAFSRGVSSPIAGPAQPPPWPQPAPWSQPAFYDASERIASRDERIAVPAKRTGILQEAKRRSTTKPMFTFKEPKVSPNPELLSLLQNSEGKRGTGAGGDSGPEEDYLSLGAEACNFMQSSSAKQKTPPPVAPKPAVKSSSSQPVAPVSPVWSPGVAATQPPVFPVSNPSQGTVVSSIKIAQPSCPPARPASALNLSGTFKGHQAAVASQNYSPKPTAPAPAVNATHTGAMGPSNELPGMSGKGAQLFAKRQSRMEKYVVDSDTVQAHAARAQSPTPSLPASWKYSSNVRAPPPVAYNPIHSPSYPLAAVKSQSSGPQASKVSKKKGKKPLNTLDVMKHQPYQLNASLFTFQPPDAKDGLPPKSAVKVSSAPAVKQALPSRPVNATSPTNVQASSVYSVPAYTSQPTFFAEATSPVSASPVPVSVPTSPKQKPASSSYFVAPRPKFSAKKSGITIQESGRSLSLPGRPVLPIMSSTSPWVYQPASNYPSKPADGLEKASRRPTPWEAAAKSPFGLVDDAFRPRNIQESIVANVVSAARRKVLRGPPEDWNEKLSYVPQTQKANMDSFERQEYHVTSVANNSMPTNSQYGSQLPYAYHRQASRNDSEIMSLETRSDYCLPVADCNYNPHPRGWRRQT</sequence>
<dbReference type="GO" id="GO:0003779">
    <property type="term" value="F:actin binding"/>
    <property type="evidence" value="ECO:0007669"/>
    <property type="project" value="TreeGrafter"/>
</dbReference>
<feature type="region of interest" description="Disordered" evidence="13">
    <location>
        <begin position="330"/>
        <end position="368"/>
    </location>
</feature>
<dbReference type="GO" id="GO:0005925">
    <property type="term" value="C:focal adhesion"/>
    <property type="evidence" value="ECO:0007669"/>
    <property type="project" value="UniProtKB-SubCell"/>
</dbReference>
<comment type="similarity">
    <text evidence="8">Belongs to the synaptopodin family.</text>
</comment>
<proteinExistence type="inferred from homology"/>
<evidence type="ECO:0000256" key="6">
    <source>
        <dbReference type="ARBA" id="ARBA00022949"/>
    </source>
</evidence>
<feature type="region of interest" description="Disordered" evidence="13">
    <location>
        <begin position="983"/>
        <end position="1019"/>
    </location>
</feature>
<keyword evidence="4" id="KW-0963">Cytoplasm</keyword>
<feature type="region of interest" description="Disordered" evidence="13">
    <location>
        <begin position="938"/>
        <end position="962"/>
    </location>
</feature>
<dbReference type="GO" id="GO:0032233">
    <property type="term" value="P:positive regulation of actin filament bundle assembly"/>
    <property type="evidence" value="ECO:0007669"/>
    <property type="project" value="TreeGrafter"/>
</dbReference>
<evidence type="ECO:0000259" key="14">
    <source>
        <dbReference type="PROSITE" id="PS50106"/>
    </source>
</evidence>
<evidence type="ECO:0000256" key="13">
    <source>
        <dbReference type="SAM" id="MobiDB-lite"/>
    </source>
</evidence>
<protein>
    <recommendedName>
        <fullName evidence="11">Synaptopodin-2</fullName>
    </recommendedName>
    <alternativeName>
        <fullName evidence="12">Myopodin</fullName>
    </alternativeName>
</protein>
<dbReference type="GO" id="GO:0001725">
    <property type="term" value="C:stress fiber"/>
    <property type="evidence" value="ECO:0007669"/>
    <property type="project" value="Ensembl"/>
</dbReference>
<evidence type="ECO:0000313" key="16">
    <source>
        <dbReference type="Proteomes" id="UP000694398"/>
    </source>
</evidence>
<dbReference type="GO" id="GO:0005829">
    <property type="term" value="C:cytosol"/>
    <property type="evidence" value="ECO:0007669"/>
    <property type="project" value="Ensembl"/>
</dbReference>
<dbReference type="InterPro" id="IPR036034">
    <property type="entry name" value="PDZ_sf"/>
</dbReference>
<feature type="compositionally biased region" description="Pro residues" evidence="13">
    <location>
        <begin position="619"/>
        <end position="632"/>
    </location>
</feature>
<evidence type="ECO:0000313" key="15">
    <source>
        <dbReference type="Ensembl" id="ENSCLAP00000006240.1"/>
    </source>
</evidence>
<name>A0A8C2UWA0_CHILA</name>
<evidence type="ECO:0000256" key="1">
    <source>
        <dbReference type="ARBA" id="ARBA00004123"/>
    </source>
</evidence>
<dbReference type="GeneTree" id="ENSGT00950000183054"/>
<keyword evidence="7" id="KW-0539">Nucleus</keyword>
<evidence type="ECO:0000256" key="7">
    <source>
        <dbReference type="ARBA" id="ARBA00023242"/>
    </source>
</evidence>
<comment type="function">
    <text evidence="9">Has an actin-binding and actin-bundling activity. Can induce the formation of F-actin networks. At the sarcomeric Z lines is proposed to act as adapter protein that links nascent myofibers to the sarcolemma via ZYX and may play a role in early assembly and stabilization of the Z lines. Involved in autophagosome formation. May play a role in chaperone-assisted selective autophagy (CASA) involved in Z lines maintenance in striated muscle under mechanical tension; may link the client-processing CASA chaperone machinery to a membrane-tethering and fusion complex providing autophagosome membranes. Involved in regulation of cell migration. May be a tumor suppressor.</text>
</comment>
<evidence type="ECO:0000256" key="8">
    <source>
        <dbReference type="ARBA" id="ARBA00038161"/>
    </source>
</evidence>
<accession>A0A8C2UWA0</accession>
<dbReference type="InterPro" id="IPR051976">
    <property type="entry name" value="Synaptopodin_domain"/>
</dbReference>
<dbReference type="PROSITE" id="PS50106">
    <property type="entry name" value="PDZ"/>
    <property type="match status" value="1"/>
</dbReference>
<evidence type="ECO:0000256" key="2">
    <source>
        <dbReference type="ARBA" id="ARBA00004216"/>
    </source>
</evidence>
<dbReference type="InterPro" id="IPR001478">
    <property type="entry name" value="PDZ"/>
</dbReference>
<evidence type="ECO:0000256" key="5">
    <source>
        <dbReference type="ARBA" id="ARBA00022553"/>
    </source>
</evidence>
<feature type="region of interest" description="Disordered" evidence="13">
    <location>
        <begin position="1049"/>
        <end position="1068"/>
    </location>
</feature>
<feature type="region of interest" description="Disordered" evidence="13">
    <location>
        <begin position="837"/>
        <end position="872"/>
    </location>
</feature>
<keyword evidence="16" id="KW-1185">Reference proteome</keyword>
<dbReference type="RefSeq" id="XP_005386862.1">
    <property type="nucleotide sequence ID" value="XM_005386805.2"/>
</dbReference>
<evidence type="ECO:0000256" key="9">
    <source>
        <dbReference type="ARBA" id="ARBA00059059"/>
    </source>
</evidence>
<dbReference type="GO" id="GO:0031005">
    <property type="term" value="F:filamin binding"/>
    <property type="evidence" value="ECO:0007669"/>
    <property type="project" value="Ensembl"/>
</dbReference>
<dbReference type="GeneID" id="102025603"/>
<evidence type="ECO:0000256" key="4">
    <source>
        <dbReference type="ARBA" id="ARBA00022490"/>
    </source>
</evidence>
<feature type="compositionally biased region" description="Pro residues" evidence="13">
    <location>
        <begin position="646"/>
        <end position="657"/>
    </location>
</feature>
<keyword evidence="5" id="KW-0597">Phosphoprotein</keyword>
<feature type="region of interest" description="Disordered" evidence="13">
    <location>
        <begin position="246"/>
        <end position="268"/>
    </location>
</feature>
<dbReference type="FunFam" id="2.30.42.10:FF:000139">
    <property type="entry name" value="synaptopodin-2 isoform X1"/>
    <property type="match status" value="1"/>
</dbReference>
<dbReference type="SMART" id="SM00228">
    <property type="entry name" value="PDZ"/>
    <property type="match status" value="1"/>
</dbReference>
<evidence type="ECO:0000256" key="11">
    <source>
        <dbReference type="ARBA" id="ARBA00071807"/>
    </source>
</evidence>
<dbReference type="GO" id="GO:0030018">
    <property type="term" value="C:Z disc"/>
    <property type="evidence" value="ECO:0007669"/>
    <property type="project" value="UniProtKB-SubCell"/>
</dbReference>
<feature type="compositionally biased region" description="Low complexity" evidence="13">
    <location>
        <begin position="764"/>
        <end position="788"/>
    </location>
</feature>
<dbReference type="AlphaFoldDB" id="A0A8C2UWA0"/>
<dbReference type="Gene3D" id="2.30.42.10">
    <property type="match status" value="1"/>
</dbReference>
<feature type="compositionally biased region" description="Low complexity" evidence="13">
    <location>
        <begin position="1049"/>
        <end position="1059"/>
    </location>
</feature>
<dbReference type="PANTHER" id="PTHR24217:SF9">
    <property type="entry name" value="SYNAPTOPODIN-2"/>
    <property type="match status" value="1"/>
</dbReference>
<feature type="region of interest" description="Disordered" evidence="13">
    <location>
        <begin position="563"/>
        <end position="794"/>
    </location>
</feature>
<dbReference type="Ensembl" id="ENSCLAT00000006343.1">
    <property type="protein sequence ID" value="ENSCLAP00000006240.1"/>
    <property type="gene ID" value="ENSCLAG00000004412.1"/>
</dbReference>
<gene>
    <name evidence="15" type="primary">SYNPO2</name>
</gene>
<dbReference type="CTD" id="171024"/>
<dbReference type="CDD" id="cd10820">
    <property type="entry name" value="PDZ_SYNPO2-like"/>
    <property type="match status" value="1"/>
</dbReference>
<comment type="subcellular location">
    <subcellularLocation>
        <location evidence="3">Cell junction</location>
        <location evidence="3">Focal adhesion</location>
    </subcellularLocation>
    <subcellularLocation>
        <location evidence="2">Cytoplasm</location>
        <location evidence="2">Myofibril</location>
        <location evidence="2">Sarcomere</location>
        <location evidence="2">Z line</location>
    </subcellularLocation>
    <subcellularLocation>
        <location evidence="1">Nucleus</location>
    </subcellularLocation>
</comment>
<evidence type="ECO:0000256" key="3">
    <source>
        <dbReference type="ARBA" id="ARBA00004246"/>
    </source>
</evidence>
<dbReference type="OMA" id="DCNYNPH"/>
<dbReference type="PANTHER" id="PTHR24217">
    <property type="entry name" value="PUTATIVE-RELATED"/>
    <property type="match status" value="1"/>
</dbReference>
<organism evidence="15 16">
    <name type="scientific">Chinchilla lanigera</name>
    <name type="common">Long-tailed chinchilla</name>
    <name type="synonym">Chinchilla villidera</name>
    <dbReference type="NCBI Taxonomy" id="34839"/>
    <lineage>
        <taxon>Eukaryota</taxon>
        <taxon>Metazoa</taxon>
        <taxon>Chordata</taxon>
        <taxon>Craniata</taxon>
        <taxon>Vertebrata</taxon>
        <taxon>Euteleostomi</taxon>
        <taxon>Mammalia</taxon>
        <taxon>Eutheria</taxon>
        <taxon>Euarchontoglires</taxon>
        <taxon>Glires</taxon>
        <taxon>Rodentia</taxon>
        <taxon>Hystricomorpha</taxon>
        <taxon>Chinchillidae</taxon>
        <taxon>Chinchilla</taxon>
    </lineage>
</organism>
<dbReference type="GO" id="GO:0005654">
    <property type="term" value="C:nucleoplasm"/>
    <property type="evidence" value="ECO:0007669"/>
    <property type="project" value="Ensembl"/>
</dbReference>